<dbReference type="EMBL" id="LT629706">
    <property type="protein sequence ID" value="SDO94417.1"/>
    <property type="molecule type" value="Genomic_DNA"/>
</dbReference>
<evidence type="ECO:0000313" key="2">
    <source>
        <dbReference type="EMBL" id="SDO94417.1"/>
    </source>
</evidence>
<dbReference type="EMBL" id="LT629706">
    <property type="protein sequence ID" value="SDN34621.1"/>
    <property type="molecule type" value="Genomic_DNA"/>
</dbReference>
<name>A0ABY0S9A0_9PSED</name>
<protein>
    <recommendedName>
        <fullName evidence="4">DUF3077 domain-containing protein</fullName>
    </recommendedName>
</protein>
<proteinExistence type="predicted"/>
<dbReference type="Pfam" id="PF19619">
    <property type="entry name" value="DUF6124"/>
    <property type="match status" value="1"/>
</dbReference>
<sequence length="98" mass="10970">MNKALPDPPHDHSAFHRAIDRHSPTKDFHCVNEDLSFEDALLYTASLLDSASVTALDCSEHLESPERAKILAVWHLLEIARTTVDRSIHCLNNPKTTA</sequence>
<evidence type="ECO:0000313" key="3">
    <source>
        <dbReference type="Proteomes" id="UP000181903"/>
    </source>
</evidence>
<dbReference type="Proteomes" id="UP000181903">
    <property type="component" value="Chromosome I"/>
</dbReference>
<dbReference type="RefSeq" id="WP_060549359.1">
    <property type="nucleotide sequence ID" value="NZ_CP142197.1"/>
</dbReference>
<reference evidence="2 3" key="1">
    <citation type="submission" date="2016-10" db="EMBL/GenBank/DDBJ databases">
        <authorList>
            <person name="Varghese N."/>
            <person name="Submissions S."/>
        </authorList>
    </citation>
    <scope>NUCLEOTIDE SEQUENCE [LARGE SCALE GENOMIC DNA]</scope>
    <source>
        <strain evidence="2 3">BS2776</strain>
    </source>
</reference>
<evidence type="ECO:0008006" key="4">
    <source>
        <dbReference type="Google" id="ProtNLM"/>
    </source>
</evidence>
<accession>A0ABY0S9A0</accession>
<evidence type="ECO:0000313" key="1">
    <source>
        <dbReference type="EMBL" id="SDN34621.1"/>
    </source>
</evidence>
<organism evidence="2 3">
    <name type="scientific">Pseudomonas poae</name>
    <dbReference type="NCBI Taxonomy" id="200451"/>
    <lineage>
        <taxon>Bacteria</taxon>
        <taxon>Pseudomonadati</taxon>
        <taxon>Pseudomonadota</taxon>
        <taxon>Gammaproteobacteria</taxon>
        <taxon>Pseudomonadales</taxon>
        <taxon>Pseudomonadaceae</taxon>
        <taxon>Pseudomonas</taxon>
    </lineage>
</organism>
<gene>
    <name evidence="1" type="ORF">SAMN04490208_0007</name>
    <name evidence="2" type="ORF">SAMN04490208_5500</name>
</gene>
<keyword evidence="3" id="KW-1185">Reference proteome</keyword>